<accession>A0A8I5R2B8</accession>
<dbReference type="PANTHER" id="PTHR46254:SF3">
    <property type="entry name" value="SECRETED PROTEIN"/>
    <property type="match status" value="1"/>
</dbReference>
<dbReference type="PRINTS" id="PR02045">
    <property type="entry name" value="F138DOMAIN"/>
</dbReference>
<reference evidence="2 3" key="1">
    <citation type="submission" date="2012-03" db="EMBL/GenBank/DDBJ databases">
        <title>Whole Genome Assembly of Papio anubis.</title>
        <authorList>
            <person name="Liu Y.L."/>
            <person name="Abraham K.A."/>
            <person name="Akbar H.A."/>
            <person name="Ali S.A."/>
            <person name="Anosike U.A."/>
            <person name="Aqrawi P.A."/>
            <person name="Arias F.A."/>
            <person name="Attaway T.A."/>
            <person name="Awwad R.A."/>
            <person name="Babu C.B."/>
            <person name="Bandaranaike D.B."/>
            <person name="Battles P.B."/>
            <person name="Bell A.B."/>
            <person name="Beltran B.B."/>
            <person name="Berhane-Mersha D.B."/>
            <person name="Bess C.B."/>
            <person name="Bickham C.B."/>
            <person name="Bolden T.B."/>
            <person name="Carter K.C."/>
            <person name="Chau D.C."/>
            <person name="Chavez A.C."/>
            <person name="Clerc-Blankenburg K.C."/>
            <person name="Coyle M.C."/>
            <person name="Dao M.D."/>
            <person name="Davila M.L.D."/>
            <person name="Davy-Carroll L.D."/>
            <person name="Denson S.D."/>
            <person name="Dinh H.D."/>
            <person name="Fernandez S.F."/>
            <person name="Fernando P.F."/>
            <person name="Forbes L.F."/>
            <person name="Francis C.F."/>
            <person name="Francisco L.F."/>
            <person name="Fu Q.F."/>
            <person name="Garcia-Iii R.G."/>
            <person name="Garrett T.G."/>
            <person name="Gross S.G."/>
            <person name="Gubbala S.G."/>
            <person name="Hirani K.H."/>
            <person name="Hogues M.H."/>
            <person name="Hollins B.H."/>
            <person name="Jackson L.J."/>
            <person name="Javaid M.J."/>
            <person name="Jhangiani S.J."/>
            <person name="Johnson A.J."/>
            <person name="Johnson B.J."/>
            <person name="Jones J.J."/>
            <person name="Joshi V.J."/>
            <person name="Kalu J.K."/>
            <person name="Khan N.K."/>
            <person name="Korchina V.K."/>
            <person name="Kovar C.K."/>
            <person name="Lago L.L."/>
            <person name="Lara F.L."/>
            <person name="Le T.-K.L."/>
            <person name="Lee S.L."/>
            <person name="Legall-Iii F.L."/>
            <person name="Lemon S.L."/>
            <person name="Liu J.L."/>
            <person name="Liu Y.-S.L."/>
            <person name="Liyanage D.L."/>
            <person name="Lopez J.L."/>
            <person name="Lorensuhewa L.L."/>
            <person name="Mata R.M."/>
            <person name="Mathew T.M."/>
            <person name="Mercado C.M."/>
            <person name="Mercado I.M."/>
            <person name="Morales K.M."/>
            <person name="Morgan M.M."/>
            <person name="Munidasa M.M."/>
            <person name="Ngo D.N."/>
            <person name="Nguyen L.N."/>
            <person name="Nguyen T.N."/>
            <person name="Nguyen N.N."/>
            <person name="Obregon M.O."/>
            <person name="Okwuonu G.O."/>
            <person name="Ongeri F.O."/>
            <person name="Onwere C.O."/>
            <person name="Osifeso I.O."/>
            <person name="Parra A.P."/>
            <person name="Patil S.P."/>
            <person name="Perez A.P."/>
            <person name="Perez Y.P."/>
            <person name="Pham C.P."/>
            <person name="Pu L.-L.P."/>
            <person name="Puazo M.P."/>
            <person name="Quiroz J.Q."/>
            <person name="Rouhana J.R."/>
            <person name="Ruiz M.R."/>
            <person name="Ruiz S.-J.R."/>
            <person name="Saada N.S."/>
            <person name="Santibanez J.S."/>
            <person name="Scheel M.S."/>
            <person name="Schneider B.S."/>
            <person name="Simmons D.S."/>
            <person name="Sisson I.S."/>
            <person name="Tang L.-Y.T."/>
            <person name="Thornton R.T."/>
            <person name="Tisius J.T."/>
            <person name="Toledanes G.T."/>
            <person name="Trejos Z.T."/>
            <person name="Usmani K.U."/>
            <person name="Varghese R.V."/>
            <person name="Vattathil S.V."/>
            <person name="Vee V.V."/>
            <person name="Walker D.W."/>
            <person name="Weissenberger G.W."/>
            <person name="White C.W."/>
            <person name="Williams A.W."/>
            <person name="Woodworth J.W."/>
            <person name="Wright R.W."/>
            <person name="Zhu Y.Z."/>
            <person name="Han Y.H."/>
            <person name="Newsham I.N."/>
            <person name="Nazareth L.N."/>
            <person name="Worley K.W."/>
            <person name="Muzny D.M."/>
            <person name="Rogers J.R."/>
            <person name="Gibbs R.G."/>
        </authorList>
    </citation>
    <scope>NUCLEOTIDE SEQUENCE [LARGE SCALE GENOMIC DNA]</scope>
</reference>
<protein>
    <submittedName>
        <fullName evidence="2">Uncharacterized protein</fullName>
    </submittedName>
</protein>
<dbReference type="Proteomes" id="UP000028761">
    <property type="component" value="Chromosome 1"/>
</dbReference>
<reference evidence="2" key="3">
    <citation type="submission" date="2025-09" db="UniProtKB">
        <authorList>
            <consortium name="Ensembl"/>
        </authorList>
    </citation>
    <scope>IDENTIFICATION</scope>
</reference>
<proteinExistence type="predicted"/>
<name>A0A8I5R2B8_PAPAN</name>
<reference evidence="2" key="2">
    <citation type="submission" date="2025-08" db="UniProtKB">
        <authorList>
            <consortium name="Ensembl"/>
        </authorList>
    </citation>
    <scope>IDENTIFICATION</scope>
</reference>
<dbReference type="GeneTree" id="ENSGT00940000167556"/>
<dbReference type="Ensembl" id="ENSPANT00000063956.1">
    <property type="protein sequence ID" value="ENSPANP00000058994.1"/>
    <property type="gene ID" value="ENSPANG00000037181.1"/>
</dbReference>
<organism evidence="2 3">
    <name type="scientific">Papio anubis</name>
    <name type="common">Olive baboon</name>
    <dbReference type="NCBI Taxonomy" id="9555"/>
    <lineage>
        <taxon>Eukaryota</taxon>
        <taxon>Metazoa</taxon>
        <taxon>Chordata</taxon>
        <taxon>Craniata</taxon>
        <taxon>Vertebrata</taxon>
        <taxon>Euteleostomi</taxon>
        <taxon>Mammalia</taxon>
        <taxon>Eutheria</taxon>
        <taxon>Euarchontoglires</taxon>
        <taxon>Primates</taxon>
        <taxon>Haplorrhini</taxon>
        <taxon>Catarrhini</taxon>
        <taxon>Cercopithecidae</taxon>
        <taxon>Cercopithecinae</taxon>
        <taxon>Papio</taxon>
    </lineage>
</organism>
<dbReference type="AlphaFoldDB" id="A0A8I5R2B8"/>
<feature type="chain" id="PRO_5035224396" evidence="1">
    <location>
        <begin position="23"/>
        <end position="132"/>
    </location>
</feature>
<feature type="signal peptide" evidence="1">
    <location>
        <begin position="1"/>
        <end position="22"/>
    </location>
</feature>
<keyword evidence="1" id="KW-0732">Signal</keyword>
<sequence>MTSPLTTATFLSLSFFFETGSCSVTQAGVQWCHLCLLQPQPPGLRQSFCLSLLSSWDHRHPPPHQLICVFLVETGFRHVCQAGLKLLTSGDPPASASQSAAYRHEPPSLASLNIFNPKLFESMDAEPMDTES</sequence>
<evidence type="ECO:0000313" key="3">
    <source>
        <dbReference type="Proteomes" id="UP000028761"/>
    </source>
</evidence>
<dbReference type="PANTHER" id="PTHR46254">
    <property type="entry name" value="PROTEIN GVQW1-RELATED"/>
    <property type="match status" value="1"/>
</dbReference>
<evidence type="ECO:0000256" key="1">
    <source>
        <dbReference type="SAM" id="SignalP"/>
    </source>
</evidence>
<keyword evidence="3" id="KW-1185">Reference proteome</keyword>
<evidence type="ECO:0000313" key="2">
    <source>
        <dbReference type="Ensembl" id="ENSPANP00000058994.1"/>
    </source>
</evidence>